<keyword evidence="2" id="KW-1185">Reference proteome</keyword>
<gene>
    <name evidence="1" type="ORF">T07_11324</name>
</gene>
<evidence type="ECO:0000313" key="1">
    <source>
        <dbReference type="EMBL" id="KRX20639.1"/>
    </source>
</evidence>
<comment type="caution">
    <text evidence="1">The sequence shown here is derived from an EMBL/GenBank/DDBJ whole genome shotgun (WGS) entry which is preliminary data.</text>
</comment>
<sequence>MLHILSFESHLLVYCVKSSISLPAVTGHRDDCVAMPPHDVHFPVTGAIIRISPKLHELFVRRQKLKSTSGVVQSNCSRGPYIEIR</sequence>
<dbReference type="EMBL" id="JYDL01000047">
    <property type="protein sequence ID" value="KRX20639.1"/>
    <property type="molecule type" value="Genomic_DNA"/>
</dbReference>
<dbReference type="OrthoDB" id="10401634at2759"/>
<dbReference type="AlphaFoldDB" id="A0A0V0S1V6"/>
<name>A0A0V0S1V6_9BILA</name>
<reference evidence="1 2" key="1">
    <citation type="submission" date="2015-01" db="EMBL/GenBank/DDBJ databases">
        <title>Evolution of Trichinella species and genotypes.</title>
        <authorList>
            <person name="Korhonen P.K."/>
            <person name="Edoardo P."/>
            <person name="Giuseppe L.R."/>
            <person name="Gasser R.B."/>
        </authorList>
    </citation>
    <scope>NUCLEOTIDE SEQUENCE [LARGE SCALE GENOMIC DNA]</scope>
    <source>
        <strain evidence="1">ISS37</strain>
    </source>
</reference>
<protein>
    <submittedName>
        <fullName evidence="1">Uncharacterized protein</fullName>
    </submittedName>
</protein>
<proteinExistence type="predicted"/>
<evidence type="ECO:0000313" key="2">
    <source>
        <dbReference type="Proteomes" id="UP000054630"/>
    </source>
</evidence>
<dbReference type="Proteomes" id="UP000054630">
    <property type="component" value="Unassembled WGS sequence"/>
</dbReference>
<organism evidence="1 2">
    <name type="scientific">Trichinella nelsoni</name>
    <dbReference type="NCBI Taxonomy" id="6336"/>
    <lineage>
        <taxon>Eukaryota</taxon>
        <taxon>Metazoa</taxon>
        <taxon>Ecdysozoa</taxon>
        <taxon>Nematoda</taxon>
        <taxon>Enoplea</taxon>
        <taxon>Dorylaimia</taxon>
        <taxon>Trichinellida</taxon>
        <taxon>Trichinellidae</taxon>
        <taxon>Trichinella</taxon>
    </lineage>
</organism>
<accession>A0A0V0S1V6</accession>